<feature type="transmembrane region" description="Helical" evidence="1">
    <location>
        <begin position="45"/>
        <end position="68"/>
    </location>
</feature>
<sequence length="265" mass="29524">DSMHASELVGMFLLASSFSTLILHALVLSAVFVERKRVAANAFYTIYMAGCFADILSLINGVFTYCSLTGFLQAHLLYSNIVVHLDKLIVWGARFSQMLTVLMIATNRVTAIRYPLKHLSIWNNVTQRICSFIQITSIFVVGGAFVAFLRPIAVPSSFGGIVVGFDLSEEQLNGQFLFGIILQSTNGLLVLLLYSLIIRKIRSEMRQTSGNSASRHESSLHKVALIVCIVERDTSTIIYIVRTVIYSSIPPYLLLFFSDSVRKRV</sequence>
<dbReference type="Pfam" id="PF10323">
    <property type="entry name" value="7TM_GPCR_Srv"/>
    <property type="match status" value="1"/>
</dbReference>
<dbReference type="InterPro" id="IPR019426">
    <property type="entry name" value="7TM_GPCR_serpentine_rcpt_Srv"/>
</dbReference>
<dbReference type="PANTHER" id="PTHR31748:SF1">
    <property type="entry name" value="SERPENTINE RECEPTOR, CLASS V"/>
    <property type="match status" value="1"/>
</dbReference>
<feature type="non-terminal residue" evidence="2">
    <location>
        <position position="1"/>
    </location>
</feature>
<evidence type="ECO:0008006" key="4">
    <source>
        <dbReference type="Google" id="ProtNLM"/>
    </source>
</evidence>
<keyword evidence="3" id="KW-1185">Reference proteome</keyword>
<feature type="transmembrane region" description="Helical" evidence="1">
    <location>
        <begin position="129"/>
        <end position="149"/>
    </location>
</feature>
<evidence type="ECO:0000313" key="3">
    <source>
        <dbReference type="Proteomes" id="UP001432027"/>
    </source>
</evidence>
<dbReference type="EMBL" id="BTSX01000003">
    <property type="protein sequence ID" value="GMS90735.1"/>
    <property type="molecule type" value="Genomic_DNA"/>
</dbReference>
<proteinExistence type="predicted"/>
<name>A0AAV5TDY2_9BILA</name>
<feature type="transmembrane region" description="Helical" evidence="1">
    <location>
        <begin position="176"/>
        <end position="197"/>
    </location>
</feature>
<evidence type="ECO:0000256" key="1">
    <source>
        <dbReference type="SAM" id="Phobius"/>
    </source>
</evidence>
<organism evidence="2 3">
    <name type="scientific">Pristionchus entomophagus</name>
    <dbReference type="NCBI Taxonomy" id="358040"/>
    <lineage>
        <taxon>Eukaryota</taxon>
        <taxon>Metazoa</taxon>
        <taxon>Ecdysozoa</taxon>
        <taxon>Nematoda</taxon>
        <taxon>Chromadorea</taxon>
        <taxon>Rhabditida</taxon>
        <taxon>Rhabditina</taxon>
        <taxon>Diplogasteromorpha</taxon>
        <taxon>Diplogasteroidea</taxon>
        <taxon>Neodiplogasteridae</taxon>
        <taxon>Pristionchus</taxon>
    </lineage>
</organism>
<reference evidence="2" key="1">
    <citation type="submission" date="2023-10" db="EMBL/GenBank/DDBJ databases">
        <title>Genome assembly of Pristionchus species.</title>
        <authorList>
            <person name="Yoshida K."/>
            <person name="Sommer R.J."/>
        </authorList>
    </citation>
    <scope>NUCLEOTIDE SEQUENCE</scope>
    <source>
        <strain evidence="2">RS0144</strain>
    </source>
</reference>
<accession>A0AAV5TDY2</accession>
<dbReference type="Proteomes" id="UP001432027">
    <property type="component" value="Unassembled WGS sequence"/>
</dbReference>
<protein>
    <recommendedName>
        <fullName evidence="4">G protein-coupled receptor</fullName>
    </recommendedName>
</protein>
<evidence type="ECO:0000313" key="2">
    <source>
        <dbReference type="EMBL" id="GMS90735.1"/>
    </source>
</evidence>
<comment type="caution">
    <text evidence="2">The sequence shown here is derived from an EMBL/GenBank/DDBJ whole genome shotgun (WGS) entry which is preliminary data.</text>
</comment>
<feature type="transmembrane region" description="Helical" evidence="1">
    <location>
        <begin position="12"/>
        <end position="33"/>
    </location>
</feature>
<keyword evidence="1" id="KW-1133">Transmembrane helix</keyword>
<dbReference type="AlphaFoldDB" id="A0AAV5TDY2"/>
<dbReference type="Gene3D" id="1.20.1070.10">
    <property type="entry name" value="Rhodopsin 7-helix transmembrane proteins"/>
    <property type="match status" value="1"/>
</dbReference>
<gene>
    <name evidence="2" type="ORF">PENTCL1PPCAC_12910</name>
</gene>
<keyword evidence="1" id="KW-0472">Membrane</keyword>
<feature type="transmembrane region" description="Helical" evidence="1">
    <location>
        <begin position="88"/>
        <end position="109"/>
    </location>
</feature>
<feature type="non-terminal residue" evidence="2">
    <location>
        <position position="265"/>
    </location>
</feature>
<keyword evidence="1" id="KW-0812">Transmembrane</keyword>
<dbReference type="SUPFAM" id="SSF81321">
    <property type="entry name" value="Family A G protein-coupled receptor-like"/>
    <property type="match status" value="1"/>
</dbReference>
<dbReference type="PANTHER" id="PTHR31748">
    <property type="entry name" value="SERPENTINE RECEPTOR, CLASS V"/>
    <property type="match status" value="1"/>
</dbReference>